<dbReference type="RefSeq" id="WP_123234139.1">
    <property type="nucleotide sequence ID" value="NZ_RJSG01000002.1"/>
</dbReference>
<comment type="caution">
    <text evidence="9">The sequence shown here is derived from an EMBL/GenBank/DDBJ whole genome shotgun (WGS) entry which is preliminary data.</text>
</comment>
<dbReference type="InterPro" id="IPR017972">
    <property type="entry name" value="Cyt_P450_CS"/>
</dbReference>
<dbReference type="AlphaFoldDB" id="A0A3N0DVW6"/>
<feature type="region of interest" description="Disordered" evidence="8">
    <location>
        <begin position="397"/>
        <end position="418"/>
    </location>
</feature>
<keyword evidence="5 7" id="KW-0408">Iron</keyword>
<dbReference type="GO" id="GO:0020037">
    <property type="term" value="F:heme binding"/>
    <property type="evidence" value="ECO:0007669"/>
    <property type="project" value="InterPro"/>
</dbReference>
<protein>
    <submittedName>
        <fullName evidence="9">Cytochrome P450</fullName>
    </submittedName>
</protein>
<dbReference type="InterPro" id="IPR001128">
    <property type="entry name" value="Cyt_P450"/>
</dbReference>
<gene>
    <name evidence="9" type="ORF">EFL95_11755</name>
</gene>
<dbReference type="Gene3D" id="1.10.630.10">
    <property type="entry name" value="Cytochrome P450"/>
    <property type="match status" value="1"/>
</dbReference>
<evidence type="ECO:0000313" key="9">
    <source>
        <dbReference type="EMBL" id="RNL79636.1"/>
    </source>
</evidence>
<dbReference type="SUPFAM" id="SSF48264">
    <property type="entry name" value="Cytochrome P450"/>
    <property type="match status" value="1"/>
</dbReference>
<dbReference type="GO" id="GO:0005506">
    <property type="term" value="F:iron ion binding"/>
    <property type="evidence" value="ECO:0007669"/>
    <property type="project" value="InterPro"/>
</dbReference>
<evidence type="ECO:0000256" key="1">
    <source>
        <dbReference type="ARBA" id="ARBA00010617"/>
    </source>
</evidence>
<dbReference type="PRINTS" id="PR00359">
    <property type="entry name" value="BP450"/>
</dbReference>
<evidence type="ECO:0000256" key="6">
    <source>
        <dbReference type="ARBA" id="ARBA00023033"/>
    </source>
</evidence>
<name>A0A3N0DVW6_9ACTN</name>
<evidence type="ECO:0000256" key="2">
    <source>
        <dbReference type="ARBA" id="ARBA00022617"/>
    </source>
</evidence>
<dbReference type="InterPro" id="IPR002397">
    <property type="entry name" value="Cyt_P450_B"/>
</dbReference>
<dbReference type="EMBL" id="RJSG01000002">
    <property type="protein sequence ID" value="RNL79636.1"/>
    <property type="molecule type" value="Genomic_DNA"/>
</dbReference>
<dbReference type="PRINTS" id="PR00385">
    <property type="entry name" value="P450"/>
</dbReference>
<comment type="similarity">
    <text evidence="1 7">Belongs to the cytochrome P450 family.</text>
</comment>
<sequence>MLETGAPGGPTTPDLTDLDLFDDGFPHEVFADLRRETPLFWHPPTEHTPDGVGFWVVTTHELAREVAADPGLYSSAAAPGQEGGGTLIEDLPVGLGPGVLLNMSDDPRHSQFRKLLTPSVLPKALRTIEDDLRSRSRSIVDDALEKGECDFVLDVAAELPLQAVSQLIGVPQEDRHRLFGWANATLDYDGRELGQATERSMQAAAEMYAYGAELLASKRESPGSDLISVVAQATIDGQPLSEFEIQMLFNLLMAAGSETTRNSITLGLLGILAHEGMWQRLAEDPSLVPGAVEEMLRFASSTPYNRRSATRTHHLGGETIAAGDKVTVWWASANRDEAVFARPDVFDPTRNPNPHLAFGRGGHFCLGAPLARLEMTLVLEALLESVERIEQTGPVEYSRSNKHSGVRRMPVRMVKRDD</sequence>
<dbReference type="CDD" id="cd11033">
    <property type="entry name" value="CYP142-like"/>
    <property type="match status" value="1"/>
</dbReference>
<dbReference type="GO" id="GO:0036199">
    <property type="term" value="F:cholest-4-en-3-one 26-monooxygenase activity"/>
    <property type="evidence" value="ECO:0007669"/>
    <property type="project" value="TreeGrafter"/>
</dbReference>
<evidence type="ECO:0000256" key="5">
    <source>
        <dbReference type="ARBA" id="ARBA00023004"/>
    </source>
</evidence>
<dbReference type="Pfam" id="PF00067">
    <property type="entry name" value="p450"/>
    <property type="match status" value="1"/>
</dbReference>
<dbReference type="PANTHER" id="PTHR46696">
    <property type="entry name" value="P450, PUTATIVE (EUROFUNG)-RELATED"/>
    <property type="match status" value="1"/>
</dbReference>
<evidence type="ECO:0000256" key="7">
    <source>
        <dbReference type="RuleBase" id="RU000461"/>
    </source>
</evidence>
<dbReference type="OrthoDB" id="502624at2"/>
<keyword evidence="10" id="KW-1185">Reference proteome</keyword>
<proteinExistence type="inferred from homology"/>
<dbReference type="Proteomes" id="UP000277094">
    <property type="component" value="Unassembled WGS sequence"/>
</dbReference>
<reference evidence="9 10" key="1">
    <citation type="submission" date="2018-11" db="EMBL/GenBank/DDBJ databases">
        <authorList>
            <person name="Li F."/>
        </authorList>
    </citation>
    <scope>NUCLEOTIDE SEQUENCE [LARGE SCALE GENOMIC DNA]</scope>
    <source>
        <strain evidence="9 10">KIS18-7</strain>
    </source>
</reference>
<dbReference type="InterPro" id="IPR036396">
    <property type="entry name" value="Cyt_P450_sf"/>
</dbReference>
<keyword evidence="3 7" id="KW-0479">Metal-binding</keyword>
<dbReference type="PANTHER" id="PTHR46696:SF4">
    <property type="entry name" value="BIOTIN BIOSYNTHESIS CYTOCHROME P450"/>
    <property type="match status" value="1"/>
</dbReference>
<dbReference type="GO" id="GO:0008395">
    <property type="term" value="F:steroid hydroxylase activity"/>
    <property type="evidence" value="ECO:0007669"/>
    <property type="project" value="TreeGrafter"/>
</dbReference>
<dbReference type="PROSITE" id="PS00086">
    <property type="entry name" value="CYTOCHROME_P450"/>
    <property type="match status" value="1"/>
</dbReference>
<feature type="compositionally biased region" description="Basic residues" evidence="8">
    <location>
        <begin position="400"/>
        <end position="410"/>
    </location>
</feature>
<evidence type="ECO:0000256" key="3">
    <source>
        <dbReference type="ARBA" id="ARBA00022723"/>
    </source>
</evidence>
<evidence type="ECO:0000256" key="8">
    <source>
        <dbReference type="SAM" id="MobiDB-lite"/>
    </source>
</evidence>
<accession>A0A3N0DVW6</accession>
<keyword evidence="6 7" id="KW-0503">Monooxygenase</keyword>
<organism evidence="9 10">
    <name type="scientific">Nocardioides marmorisolisilvae</name>
    <dbReference type="NCBI Taxonomy" id="1542737"/>
    <lineage>
        <taxon>Bacteria</taxon>
        <taxon>Bacillati</taxon>
        <taxon>Actinomycetota</taxon>
        <taxon>Actinomycetes</taxon>
        <taxon>Propionibacteriales</taxon>
        <taxon>Nocardioidaceae</taxon>
        <taxon>Nocardioides</taxon>
    </lineage>
</organism>
<keyword evidence="4 7" id="KW-0560">Oxidoreductase</keyword>
<dbReference type="FunFam" id="1.10.630.10:FF:000018">
    <property type="entry name" value="Cytochrome P450 monooxygenase"/>
    <property type="match status" value="1"/>
</dbReference>
<dbReference type="GO" id="GO:0006707">
    <property type="term" value="P:cholesterol catabolic process"/>
    <property type="evidence" value="ECO:0007669"/>
    <property type="project" value="TreeGrafter"/>
</dbReference>
<evidence type="ECO:0000256" key="4">
    <source>
        <dbReference type="ARBA" id="ARBA00023002"/>
    </source>
</evidence>
<evidence type="ECO:0000313" key="10">
    <source>
        <dbReference type="Proteomes" id="UP000277094"/>
    </source>
</evidence>
<keyword evidence="2 7" id="KW-0349">Heme</keyword>